<sequence>MSQSSSPTSGPSPKSSCPDLKAPSISSQTVPEDEEVTERVSRPRLAFAGAGIPRASKDERRSSIQFAPSTETPVRDSRQRIPSLKLQRRMSSPPPPSMAPSPNKASEAAKQLVPSPDKVSKAAKRIGATASDLFQDEVINKVLPKSNYERLSEVRCNTAPDHTLPDRASNDEDAPYLPYAMLSRIVSGDSDMPGVFSNNENILRRASDDQNTQSDKVSDGSTYQTRIGFDTFDNKNASDFSFTISSKHKDYKYTRRSRTFLCGNDENDYSEFALEWLIEELVEEGDEIVCLRVLSPDSKINSDASIQKGKYRDEGRRLLQHLQAKNDDDKAINLILELAVGKVEETIQRMIETYAPACLIVGTRGRSLGGLQALRSGSVSKYCLQNSPVPVVVVRPEDKRKKKKTKRLADSKRQGYNSILRQSNASGSGSGALDSQQSGGKASETEATAVAKAIGLNEGAFGDWKGFDKKEDTADGGEEIGTPLSKARTSGTTKEDMAYLTETPSPEGPLLAMNDDDTEDVPEMELGSPLVKNAGEDEGGERKSEKTGEGKSEEKAGEKGVGIEDMQELQASYPSDEEAEAGKGKSKEREV</sequence>
<keyword evidence="4" id="KW-1185">Reference proteome</keyword>
<organism evidence="3 4">
    <name type="scientific">Lepraria neglecta</name>
    <dbReference type="NCBI Taxonomy" id="209136"/>
    <lineage>
        <taxon>Eukaryota</taxon>
        <taxon>Fungi</taxon>
        <taxon>Dikarya</taxon>
        <taxon>Ascomycota</taxon>
        <taxon>Pezizomycotina</taxon>
        <taxon>Lecanoromycetes</taxon>
        <taxon>OSLEUM clade</taxon>
        <taxon>Lecanoromycetidae</taxon>
        <taxon>Lecanorales</taxon>
        <taxon>Lecanorineae</taxon>
        <taxon>Stereocaulaceae</taxon>
        <taxon>Lepraria</taxon>
    </lineage>
</organism>
<feature type="region of interest" description="Disordered" evidence="1">
    <location>
        <begin position="395"/>
        <end position="446"/>
    </location>
</feature>
<reference evidence="3" key="1">
    <citation type="submission" date="2022-11" db="EMBL/GenBank/DDBJ databases">
        <title>Chromosomal genome sequence assembly and mating type (MAT) locus characterization of the leprose asexual lichenized fungus Lepraria neglecta (Nyl.) Erichsen.</title>
        <authorList>
            <person name="Allen J.L."/>
            <person name="Pfeffer B."/>
        </authorList>
    </citation>
    <scope>NUCLEOTIDE SEQUENCE</scope>
    <source>
        <strain evidence="3">Allen 5258</strain>
    </source>
</reference>
<comment type="caution">
    <text evidence="3">The sequence shown here is derived from an EMBL/GenBank/DDBJ whole genome shotgun (WGS) entry which is preliminary data.</text>
</comment>
<evidence type="ECO:0000313" key="4">
    <source>
        <dbReference type="Proteomes" id="UP001276659"/>
    </source>
</evidence>
<dbReference type="InterPro" id="IPR006016">
    <property type="entry name" value="UspA"/>
</dbReference>
<accession>A0AAD9Z9D9</accession>
<dbReference type="PANTHER" id="PTHR47815:SF1">
    <property type="entry name" value="UNIVERSAL STRESS PROTEIN A FAMILY PROTEIN C25B2.10"/>
    <property type="match status" value="1"/>
</dbReference>
<dbReference type="PANTHER" id="PTHR47815">
    <property type="entry name" value="UNIVERSAL STRESS PROTEIN A FAMILY PROTEIN C25B2.10"/>
    <property type="match status" value="1"/>
</dbReference>
<name>A0AAD9Z9D9_9LECA</name>
<dbReference type="InterPro" id="IPR014729">
    <property type="entry name" value="Rossmann-like_a/b/a_fold"/>
</dbReference>
<dbReference type="EMBL" id="JASNWA010000008">
    <property type="protein sequence ID" value="KAK3171878.1"/>
    <property type="molecule type" value="Genomic_DNA"/>
</dbReference>
<proteinExistence type="predicted"/>
<dbReference type="SUPFAM" id="SSF52402">
    <property type="entry name" value="Adenine nucleotide alpha hydrolases-like"/>
    <property type="match status" value="1"/>
</dbReference>
<feature type="compositionally biased region" description="Acidic residues" evidence="1">
    <location>
        <begin position="514"/>
        <end position="523"/>
    </location>
</feature>
<evidence type="ECO:0000259" key="2">
    <source>
        <dbReference type="Pfam" id="PF00582"/>
    </source>
</evidence>
<protein>
    <recommendedName>
        <fullName evidence="2">UspA domain-containing protein</fullName>
    </recommendedName>
</protein>
<dbReference type="CDD" id="cd23659">
    <property type="entry name" value="USP_At3g01520-like"/>
    <property type="match status" value="1"/>
</dbReference>
<feature type="compositionally biased region" description="Low complexity" evidence="1">
    <location>
        <begin position="1"/>
        <end position="18"/>
    </location>
</feature>
<dbReference type="Proteomes" id="UP001276659">
    <property type="component" value="Unassembled WGS sequence"/>
</dbReference>
<feature type="compositionally biased region" description="Polar residues" evidence="1">
    <location>
        <begin position="414"/>
        <end position="440"/>
    </location>
</feature>
<feature type="domain" description="UspA" evidence="2">
    <location>
        <begin position="258"/>
        <end position="395"/>
    </location>
</feature>
<feature type="region of interest" description="Disordered" evidence="1">
    <location>
        <begin position="1"/>
        <end position="119"/>
    </location>
</feature>
<dbReference type="Gene3D" id="3.40.50.620">
    <property type="entry name" value="HUPs"/>
    <property type="match status" value="1"/>
</dbReference>
<feature type="compositionally biased region" description="Polar residues" evidence="1">
    <location>
        <begin position="63"/>
        <end position="72"/>
    </location>
</feature>
<dbReference type="AlphaFoldDB" id="A0AAD9Z9D9"/>
<feature type="compositionally biased region" description="Basic and acidic residues" evidence="1">
    <location>
        <begin position="580"/>
        <end position="591"/>
    </location>
</feature>
<gene>
    <name evidence="3" type="ORF">OEA41_003962</name>
</gene>
<evidence type="ECO:0000313" key="3">
    <source>
        <dbReference type="EMBL" id="KAK3171878.1"/>
    </source>
</evidence>
<feature type="compositionally biased region" description="Basic and acidic residues" evidence="1">
    <location>
        <begin position="540"/>
        <end position="562"/>
    </location>
</feature>
<evidence type="ECO:0000256" key="1">
    <source>
        <dbReference type="SAM" id="MobiDB-lite"/>
    </source>
</evidence>
<dbReference type="Pfam" id="PF00582">
    <property type="entry name" value="Usp"/>
    <property type="match status" value="1"/>
</dbReference>
<feature type="region of interest" description="Disordered" evidence="1">
    <location>
        <begin position="462"/>
        <end position="591"/>
    </location>
</feature>